<sequence>MTWTVSFTRSARKQLSKLSPVDRARVLKFLQERIVPHPDPRGLAKRLQGKTGELWRFRVGDLRIIVQISEGLMTIVAIELGHRREIYR</sequence>
<accession>A0ABT3YJI8</accession>
<evidence type="ECO:0000313" key="3">
    <source>
        <dbReference type="EMBL" id="MCY0096069.1"/>
    </source>
</evidence>
<proteinExistence type="inferred from homology"/>
<name>A0ABT3YJI8_9HYPH</name>
<dbReference type="SUPFAM" id="SSF143011">
    <property type="entry name" value="RelE-like"/>
    <property type="match status" value="1"/>
</dbReference>
<dbReference type="Gene3D" id="3.30.2310.20">
    <property type="entry name" value="RelE-like"/>
    <property type="match status" value="1"/>
</dbReference>
<evidence type="ECO:0000256" key="2">
    <source>
        <dbReference type="ARBA" id="ARBA00022649"/>
    </source>
</evidence>
<dbReference type="InterPro" id="IPR007712">
    <property type="entry name" value="RelE/ParE_toxin"/>
</dbReference>
<keyword evidence="4" id="KW-1185">Reference proteome</keyword>
<comment type="similarity">
    <text evidence="1">Belongs to the RelE toxin family.</text>
</comment>
<dbReference type="RefSeq" id="WP_267613917.1">
    <property type="nucleotide sequence ID" value="NZ_JAOVZQ010000001.1"/>
</dbReference>
<organism evidence="3 4">
    <name type="scientific">Hoeflea ulvae</name>
    <dbReference type="NCBI Taxonomy" id="2983764"/>
    <lineage>
        <taxon>Bacteria</taxon>
        <taxon>Pseudomonadati</taxon>
        <taxon>Pseudomonadota</taxon>
        <taxon>Alphaproteobacteria</taxon>
        <taxon>Hyphomicrobiales</taxon>
        <taxon>Rhizobiaceae</taxon>
        <taxon>Hoeflea</taxon>
    </lineage>
</organism>
<dbReference type="Pfam" id="PF05016">
    <property type="entry name" value="ParE_toxin"/>
    <property type="match status" value="1"/>
</dbReference>
<comment type="caution">
    <text evidence="3">The sequence shown here is derived from an EMBL/GenBank/DDBJ whole genome shotgun (WGS) entry which is preliminary data.</text>
</comment>
<gene>
    <name evidence="3" type="ORF">OEG82_18900</name>
</gene>
<dbReference type="InterPro" id="IPR035093">
    <property type="entry name" value="RelE/ParE_toxin_dom_sf"/>
</dbReference>
<keyword evidence="2" id="KW-1277">Toxin-antitoxin system</keyword>
<dbReference type="Proteomes" id="UP001081283">
    <property type="component" value="Unassembled WGS sequence"/>
</dbReference>
<evidence type="ECO:0000313" key="4">
    <source>
        <dbReference type="Proteomes" id="UP001081283"/>
    </source>
</evidence>
<dbReference type="EMBL" id="JAOVZQ010000001">
    <property type="protein sequence ID" value="MCY0096069.1"/>
    <property type="molecule type" value="Genomic_DNA"/>
</dbReference>
<protein>
    <submittedName>
        <fullName evidence="3">Type II toxin-antitoxin system RelE/ParE family toxin</fullName>
    </submittedName>
</protein>
<evidence type="ECO:0000256" key="1">
    <source>
        <dbReference type="ARBA" id="ARBA00006226"/>
    </source>
</evidence>
<dbReference type="PANTHER" id="PTHR35601">
    <property type="entry name" value="TOXIN RELE"/>
    <property type="match status" value="1"/>
</dbReference>
<dbReference type="PANTHER" id="PTHR35601:SF1">
    <property type="entry name" value="TOXIN RELE"/>
    <property type="match status" value="1"/>
</dbReference>
<reference evidence="3" key="1">
    <citation type="submission" date="2022-10" db="EMBL/GenBank/DDBJ databases">
        <title>Hoeflea sp. J2-29, isolated from marine algae.</title>
        <authorList>
            <person name="Kristyanto S."/>
            <person name="Kim J.M."/>
            <person name="Jeon C.O."/>
        </authorList>
    </citation>
    <scope>NUCLEOTIDE SEQUENCE</scope>
    <source>
        <strain evidence="3">J2-29</strain>
    </source>
</reference>